<gene>
    <name evidence="2" type="ORF">TRL7639_02535</name>
</gene>
<sequence>MAHKALKDVLFALLALPLTLGAGSTLAQEAKPAPGVAIELSATRDEGAGCRVSFLIQNRHPSDIISAVYETVLFGAQGQVVRMALLDFQELPTDRPRVRQFHISDMSCAQISRVLINGAERCEAPGLDDKACVQHLDLSTRTKTELIG</sequence>
<evidence type="ECO:0000256" key="1">
    <source>
        <dbReference type="SAM" id="SignalP"/>
    </source>
</evidence>
<dbReference type="RefSeq" id="WP_085795994.1">
    <property type="nucleotide sequence ID" value="NZ_FWFO01000001.1"/>
</dbReference>
<feature type="chain" id="PRO_5013028963" description="Tat pathway signal sequence domain protein" evidence="1">
    <location>
        <begin position="28"/>
        <end position="148"/>
    </location>
</feature>
<dbReference type="AlphaFoldDB" id="A0A1Y5SRM5"/>
<name>A0A1Y5SRM5_9RHOB</name>
<evidence type="ECO:0000313" key="3">
    <source>
        <dbReference type="Proteomes" id="UP000193077"/>
    </source>
</evidence>
<accession>A0A1Y5SRM5</accession>
<reference evidence="2 3" key="1">
    <citation type="submission" date="2017-03" db="EMBL/GenBank/DDBJ databases">
        <authorList>
            <person name="Afonso C.L."/>
            <person name="Miller P.J."/>
            <person name="Scott M.A."/>
            <person name="Spackman E."/>
            <person name="Goraichik I."/>
            <person name="Dimitrov K.M."/>
            <person name="Suarez D.L."/>
            <person name="Swayne D.E."/>
        </authorList>
    </citation>
    <scope>NUCLEOTIDE SEQUENCE [LARGE SCALE GENOMIC DNA]</scope>
    <source>
        <strain evidence="2 3">CECT 7639</strain>
    </source>
</reference>
<evidence type="ECO:0008006" key="4">
    <source>
        <dbReference type="Google" id="ProtNLM"/>
    </source>
</evidence>
<protein>
    <recommendedName>
        <fullName evidence="4">Tat pathway signal sequence domain protein</fullName>
    </recommendedName>
</protein>
<organism evidence="2 3">
    <name type="scientific">Falsiruegeria litorea R37</name>
    <dbReference type="NCBI Taxonomy" id="1200284"/>
    <lineage>
        <taxon>Bacteria</taxon>
        <taxon>Pseudomonadati</taxon>
        <taxon>Pseudomonadota</taxon>
        <taxon>Alphaproteobacteria</taxon>
        <taxon>Rhodobacterales</taxon>
        <taxon>Roseobacteraceae</taxon>
        <taxon>Falsiruegeria</taxon>
    </lineage>
</organism>
<dbReference type="EMBL" id="FWFO01000001">
    <property type="protein sequence ID" value="SLN46396.1"/>
    <property type="molecule type" value="Genomic_DNA"/>
</dbReference>
<feature type="signal peptide" evidence="1">
    <location>
        <begin position="1"/>
        <end position="27"/>
    </location>
</feature>
<keyword evidence="3" id="KW-1185">Reference proteome</keyword>
<evidence type="ECO:0000313" key="2">
    <source>
        <dbReference type="EMBL" id="SLN46396.1"/>
    </source>
</evidence>
<dbReference type="Proteomes" id="UP000193077">
    <property type="component" value="Unassembled WGS sequence"/>
</dbReference>
<keyword evidence="1" id="KW-0732">Signal</keyword>
<dbReference type="OrthoDB" id="7707524at2"/>
<proteinExistence type="predicted"/>